<dbReference type="PANTHER" id="PTHR34310">
    <property type="entry name" value="DUF427 DOMAIN PROTEIN (AFU_ORTHOLOGUE AFUA_3G02220)"/>
    <property type="match status" value="1"/>
</dbReference>
<organism evidence="2 3">
    <name type="scientific">Paenibacillus agri</name>
    <dbReference type="NCBI Taxonomy" id="2744309"/>
    <lineage>
        <taxon>Bacteria</taxon>
        <taxon>Bacillati</taxon>
        <taxon>Bacillota</taxon>
        <taxon>Bacilli</taxon>
        <taxon>Bacillales</taxon>
        <taxon>Paenibacillaceae</taxon>
        <taxon>Paenibacillus</taxon>
    </lineage>
</organism>
<dbReference type="AlphaFoldDB" id="A0A850ESU8"/>
<dbReference type="InterPro" id="IPR007361">
    <property type="entry name" value="DUF427"/>
</dbReference>
<dbReference type="Gene3D" id="2.170.150.40">
    <property type="entry name" value="Domain of unknown function (DUF427)"/>
    <property type="match status" value="2"/>
</dbReference>
<dbReference type="EMBL" id="JABWCS010000206">
    <property type="protein sequence ID" value="NUU61041.1"/>
    <property type="molecule type" value="Genomic_DNA"/>
</dbReference>
<sequence length="275" mass="31897">MAHYDPQWNLNDEFDGDWQLRAEVSPKWIRVKIGETFVADSRRVLIVTETGKLPVYYFPKDDVRTEFLQESTHRREDLHKGEAVYWNIGVDDTLVENAVWSHPNPPVPSAIIAGYITFIWKNNDIRWFEEEEEVINHARDPYSRLDAIPSSRHIKVIVGGKVVADSQEPVILFETGLTPRFYLPKEDINFDYLVPSDTVTTCPYKGSATYHSFNSDGVIADNVVWSYQEPLPEVHEIAGRYSFYNEEVDAIYIDGEKWSLQEQDRLPYKSIAHKQ</sequence>
<evidence type="ECO:0000313" key="2">
    <source>
        <dbReference type="EMBL" id="NUU61041.1"/>
    </source>
</evidence>
<feature type="domain" description="DUF427" evidence="1">
    <location>
        <begin position="154"/>
        <end position="246"/>
    </location>
</feature>
<proteinExistence type="predicted"/>
<dbReference type="RefSeq" id="WP_175371595.1">
    <property type="nucleotide sequence ID" value="NZ_JABWCS010000206.1"/>
</dbReference>
<evidence type="ECO:0000313" key="3">
    <source>
        <dbReference type="Proteomes" id="UP000564806"/>
    </source>
</evidence>
<reference evidence="2" key="1">
    <citation type="submission" date="2020-06" db="EMBL/GenBank/DDBJ databases">
        <title>Paenibacillus sp. nov., isolated from soil.</title>
        <authorList>
            <person name="Seo Y.L."/>
        </authorList>
    </citation>
    <scope>NUCLEOTIDE SEQUENCE [LARGE SCALE GENOMIC DNA]</scope>
    <source>
        <strain evidence="2">JW14</strain>
    </source>
</reference>
<dbReference type="Proteomes" id="UP000564806">
    <property type="component" value="Unassembled WGS sequence"/>
</dbReference>
<evidence type="ECO:0000259" key="1">
    <source>
        <dbReference type="Pfam" id="PF04248"/>
    </source>
</evidence>
<protein>
    <submittedName>
        <fullName evidence="2">DUF427 domain-containing protein</fullName>
    </submittedName>
</protein>
<comment type="caution">
    <text evidence="2">The sequence shown here is derived from an EMBL/GenBank/DDBJ whole genome shotgun (WGS) entry which is preliminary data.</text>
</comment>
<dbReference type="InterPro" id="IPR038694">
    <property type="entry name" value="DUF427_sf"/>
</dbReference>
<dbReference type="PANTHER" id="PTHR34310:SF9">
    <property type="entry name" value="BLR5716 PROTEIN"/>
    <property type="match status" value="1"/>
</dbReference>
<name>A0A850ESU8_9BACL</name>
<dbReference type="Pfam" id="PF04248">
    <property type="entry name" value="NTP_transf_9"/>
    <property type="match status" value="2"/>
</dbReference>
<keyword evidence="3" id="KW-1185">Reference proteome</keyword>
<feature type="domain" description="DUF427" evidence="1">
    <location>
        <begin position="29"/>
        <end position="120"/>
    </location>
</feature>
<gene>
    <name evidence="2" type="ORF">HPT30_11845</name>
</gene>
<accession>A0A850ESU8</accession>